<protein>
    <recommendedName>
        <fullName evidence="3">exo-alpha-sialidase</fullName>
        <ecNumber evidence="3">3.2.1.18</ecNumber>
    </recommendedName>
</protein>
<dbReference type="Gene3D" id="2.120.10.10">
    <property type="match status" value="1"/>
</dbReference>
<dbReference type="GO" id="GO:0016020">
    <property type="term" value="C:membrane"/>
    <property type="evidence" value="ECO:0007669"/>
    <property type="project" value="TreeGrafter"/>
</dbReference>
<keyword evidence="6" id="KW-1185">Reference proteome</keyword>
<dbReference type="SUPFAM" id="SSF50939">
    <property type="entry name" value="Sialidases"/>
    <property type="match status" value="1"/>
</dbReference>
<reference evidence="5 6" key="1">
    <citation type="submission" date="2020-02" db="EMBL/GenBank/DDBJ databases">
        <authorList>
            <person name="Li X.-J."/>
            <person name="Feng X.-M."/>
        </authorList>
    </citation>
    <scope>NUCLEOTIDE SEQUENCE [LARGE SCALE GENOMIC DNA]</scope>
    <source>
        <strain evidence="5 6">CGMCC 4.7225</strain>
    </source>
</reference>
<evidence type="ECO:0000256" key="2">
    <source>
        <dbReference type="ARBA" id="ARBA00009348"/>
    </source>
</evidence>
<dbReference type="EC" id="3.2.1.18" evidence="3"/>
<evidence type="ECO:0000259" key="4">
    <source>
        <dbReference type="Pfam" id="PF13088"/>
    </source>
</evidence>
<evidence type="ECO:0000313" key="5">
    <source>
        <dbReference type="EMBL" id="NED96486.1"/>
    </source>
</evidence>
<dbReference type="InterPro" id="IPR036278">
    <property type="entry name" value="Sialidase_sf"/>
</dbReference>
<proteinExistence type="inferred from homology"/>
<dbReference type="AlphaFoldDB" id="A0A6N9YN61"/>
<evidence type="ECO:0000256" key="3">
    <source>
        <dbReference type="ARBA" id="ARBA00012733"/>
    </source>
</evidence>
<dbReference type="RefSeq" id="WP_163819271.1">
    <property type="nucleotide sequence ID" value="NZ_JAAGOB010000007.1"/>
</dbReference>
<dbReference type="GO" id="GO:0005737">
    <property type="term" value="C:cytoplasm"/>
    <property type="evidence" value="ECO:0007669"/>
    <property type="project" value="TreeGrafter"/>
</dbReference>
<comment type="caution">
    <text evidence="5">The sequence shown here is derived from an EMBL/GenBank/DDBJ whole genome shotgun (WGS) entry which is preliminary data.</text>
</comment>
<dbReference type="GO" id="GO:0006689">
    <property type="term" value="P:ganglioside catabolic process"/>
    <property type="evidence" value="ECO:0007669"/>
    <property type="project" value="TreeGrafter"/>
</dbReference>
<dbReference type="InterPro" id="IPR006311">
    <property type="entry name" value="TAT_signal"/>
</dbReference>
<accession>A0A6N9YN61</accession>
<dbReference type="InterPro" id="IPR026856">
    <property type="entry name" value="Sialidase_fam"/>
</dbReference>
<dbReference type="GO" id="GO:0004308">
    <property type="term" value="F:exo-alpha-sialidase activity"/>
    <property type="evidence" value="ECO:0007669"/>
    <property type="project" value="UniProtKB-EC"/>
</dbReference>
<gene>
    <name evidence="5" type="ORF">G1H11_14345</name>
</gene>
<dbReference type="Pfam" id="PF13088">
    <property type="entry name" value="BNR_2"/>
    <property type="match status" value="1"/>
</dbReference>
<dbReference type="PROSITE" id="PS51318">
    <property type="entry name" value="TAT"/>
    <property type="match status" value="1"/>
</dbReference>
<dbReference type="InterPro" id="IPR011040">
    <property type="entry name" value="Sialidase"/>
</dbReference>
<dbReference type="CDD" id="cd15482">
    <property type="entry name" value="Sialidase_non-viral"/>
    <property type="match status" value="1"/>
</dbReference>
<comment type="similarity">
    <text evidence="2">Belongs to the glycosyl hydrolase 33 family.</text>
</comment>
<sequence>MKRRSFLTGAAAGLGAALLPDVSGPVRATSAPANGMFEDIGQISAGNHQLPTVIATGGEALTIVAQSRYPVTSPDVNVDKGAADIVTFRSVDGGRTWSSGGNVHDAGGQAGECGYATVVTMIGGTLVALYTAGPQNWEPSDLVLHQRASDDGGQTWGDVSFPAVTSDHVNGLPTNGGKGFTLPTGRVVVPGRACLLYSDDDGRTWTATPEFAETVETKAQPARREGMTTLVPWRTRDRVGRMGRVRVTNQYKYRGTVTHDFGGENNIGFVRYDDRTLLMTVSRDSQLYIRRSVDEGRTWANEKLITSSAPSARYSDIAVTDDGTIVVAYMSNHRVVANAAPLHVVRFDLDWLTR</sequence>
<dbReference type="PANTHER" id="PTHR10628:SF30">
    <property type="entry name" value="EXO-ALPHA-SIALIDASE"/>
    <property type="match status" value="1"/>
</dbReference>
<name>A0A6N9YN61_9ACTN</name>
<organism evidence="5 6">
    <name type="scientific">Phytoactinopolyspora alkaliphila</name>
    <dbReference type="NCBI Taxonomy" id="1783498"/>
    <lineage>
        <taxon>Bacteria</taxon>
        <taxon>Bacillati</taxon>
        <taxon>Actinomycetota</taxon>
        <taxon>Actinomycetes</taxon>
        <taxon>Jiangellales</taxon>
        <taxon>Jiangellaceae</taxon>
        <taxon>Phytoactinopolyspora</taxon>
    </lineage>
</organism>
<comment type="catalytic activity">
    <reaction evidence="1">
        <text>Hydrolysis of alpha-(2-&gt;3)-, alpha-(2-&gt;6)-, alpha-(2-&gt;8)- glycosidic linkages of terminal sialic acid residues in oligosaccharides, glycoproteins, glycolipids, colominic acid and synthetic substrates.</text>
        <dbReference type="EC" id="3.2.1.18"/>
    </reaction>
</comment>
<dbReference type="PANTHER" id="PTHR10628">
    <property type="entry name" value="SIALIDASE"/>
    <property type="match status" value="1"/>
</dbReference>
<evidence type="ECO:0000256" key="1">
    <source>
        <dbReference type="ARBA" id="ARBA00000427"/>
    </source>
</evidence>
<feature type="domain" description="Sialidase" evidence="4">
    <location>
        <begin position="80"/>
        <end position="325"/>
    </location>
</feature>
<dbReference type="GO" id="GO:0009313">
    <property type="term" value="P:oligosaccharide catabolic process"/>
    <property type="evidence" value="ECO:0007669"/>
    <property type="project" value="TreeGrafter"/>
</dbReference>
<dbReference type="EMBL" id="JAAGOB010000007">
    <property type="protein sequence ID" value="NED96486.1"/>
    <property type="molecule type" value="Genomic_DNA"/>
</dbReference>
<dbReference type="Proteomes" id="UP000469185">
    <property type="component" value="Unassembled WGS sequence"/>
</dbReference>
<evidence type="ECO:0000313" key="6">
    <source>
        <dbReference type="Proteomes" id="UP000469185"/>
    </source>
</evidence>